<dbReference type="InterPro" id="IPR050985">
    <property type="entry name" value="Alpha-glycosidase_related"/>
</dbReference>
<dbReference type="Gene3D" id="2.60.40.1190">
    <property type="match status" value="1"/>
</dbReference>
<dbReference type="GO" id="GO:0016052">
    <property type="term" value="P:carbohydrate catabolic process"/>
    <property type="evidence" value="ECO:0007669"/>
    <property type="project" value="InterPro"/>
</dbReference>
<keyword evidence="1" id="KW-0378">Hydrolase</keyword>
<reference evidence="4 5" key="1">
    <citation type="journal article" date="2008" name="Int. J. Syst. Evol. Microbiol.">
        <title>Description of Roseateles aquatilis sp. nov. and Roseateles terrae sp. nov., in the class Betaproteobacteria, and emended description of the genus Roseateles.</title>
        <authorList>
            <person name="Gomila M."/>
            <person name="Bowien B."/>
            <person name="Falsen E."/>
            <person name="Moore E.R."/>
            <person name="Lalucat J."/>
        </authorList>
    </citation>
    <scope>NUCLEOTIDE SEQUENCE [LARGE SCALE GENOMIC DNA]</scope>
    <source>
        <strain evidence="4 5">CCUG 48205</strain>
    </source>
</reference>
<dbReference type="SUPFAM" id="SSF51445">
    <property type="entry name" value="(Trans)glycosidases"/>
    <property type="match status" value="1"/>
</dbReference>
<gene>
    <name evidence="4" type="ORF">CDN99_18310</name>
</gene>
<evidence type="ECO:0000256" key="1">
    <source>
        <dbReference type="ARBA" id="ARBA00022801"/>
    </source>
</evidence>
<dbReference type="Pfam" id="PF02065">
    <property type="entry name" value="Melibiase"/>
    <property type="match status" value="1"/>
</dbReference>
<dbReference type="InterPro" id="IPR002252">
    <property type="entry name" value="Glyco_hydro_36"/>
</dbReference>
<dbReference type="AlphaFoldDB" id="A0A246J4M4"/>
<dbReference type="CDD" id="cd14791">
    <property type="entry name" value="GH36"/>
    <property type="match status" value="1"/>
</dbReference>
<comment type="caution">
    <text evidence="4">The sequence shown here is derived from an EMBL/GenBank/DDBJ whole genome shotgun (WGS) entry which is preliminary data.</text>
</comment>
<evidence type="ECO:0000256" key="2">
    <source>
        <dbReference type="ARBA" id="ARBA00023295"/>
    </source>
</evidence>
<dbReference type="PROSITE" id="PS51318">
    <property type="entry name" value="TAT"/>
    <property type="match status" value="1"/>
</dbReference>
<keyword evidence="5" id="KW-1185">Reference proteome</keyword>
<dbReference type="Proteomes" id="UP000197468">
    <property type="component" value="Unassembled WGS sequence"/>
</dbReference>
<evidence type="ECO:0000313" key="4">
    <source>
        <dbReference type="EMBL" id="OWQ87551.1"/>
    </source>
</evidence>
<dbReference type="InterPro" id="IPR006311">
    <property type="entry name" value="TAT_signal"/>
</dbReference>
<name>A0A246J4M4_9BURK</name>
<keyword evidence="2" id="KW-0326">Glycosidase</keyword>
<feature type="chain" id="PRO_5012015324" description="Alpha-galactosidase" evidence="3">
    <location>
        <begin position="27"/>
        <end position="912"/>
    </location>
</feature>
<dbReference type="EMBL" id="NIOF01000009">
    <property type="protein sequence ID" value="OWQ87551.1"/>
    <property type="molecule type" value="Genomic_DNA"/>
</dbReference>
<sequence>MTARRAFLQWLGAAPVATMTPRLALAVTAGAAASARAADVGRGHVRLQDERLSLQFDGQMRSRLVRLGGARPLTLTGFDAGEQLIVAGKPVRFTLSGAMPSSGATPFGAGQRLMLTGRAADGVGIEQTITATLLDEHPGVALLEVAYLNRSDRPVEVQGWTVGAHRLLAAPRHAGGWWTYSGATHQDRRDWMQPVKRGFEQRNFLGMNASDYGGGTPLVDVWRRDLGVAVGHLDKVPRLVSLPVKAVGDEVEVAMRGDEPTVLAAGATLALPLAFIAVHDGDCFVPLDRYRRLMGAQGLAAPEPPRSAHDSIWCAWGYERDFSLQRVRDTLPKAQELGLKWAVLDDGWQRQTGDWFNIDLKKFPRGEEDMKALVADIHARGMKARLWIAPLAVAPGSDELHQHADLLLLDRDGAPQLVSWWNCFYLCPAAPETQQRIAAVFRKIIGDWGFDGLKIDGQHLNGVAPCFNPKHKHGRPEDSVEHMVDFYRTMFESAHAVNPEAVVEVCPCGTSYAFHNMPWIDQAPSSDPLSSWQVRHKGKALKAQMGRWSAYAGDHVELSTGGQDFASSVGVGAVVSTKFTWPEDPKPKDSFLLTPERERHWRRWISAHNAKVLSDGSYRGELYDIAFDKPETHVVEKNGVLHYAFYAPSWDGPVTLRGLTPGVWRIRDYVNGVDLGRVDAARPTLPVRFKEHLLIEAVLESASGLPLARATRLPPRLLGRDGFPLASAWEDAPSSFFAHDWRGQPLAGTQSTRVQLMHGDGALFLRFNSRYNAITTYEREVSSTAIWPLWERDVVEVFLQAPQDAGTDRYREVEVSPNGLVMDLEVRGQGRKRFVGESKARTAIDATHRMWTAELVVPMARQAQALDGWRINLFRIEGEQASRQFSAWSPTNSAVANFHVPAAFGHLRLERG</sequence>
<feature type="signal peptide" evidence="3">
    <location>
        <begin position="1"/>
        <end position="26"/>
    </location>
</feature>
<dbReference type="Gene3D" id="3.20.20.70">
    <property type="entry name" value="Aldolase class I"/>
    <property type="match status" value="1"/>
</dbReference>
<dbReference type="InterPro" id="IPR013785">
    <property type="entry name" value="Aldolase_TIM"/>
</dbReference>
<evidence type="ECO:0000313" key="5">
    <source>
        <dbReference type="Proteomes" id="UP000197468"/>
    </source>
</evidence>
<dbReference type="CDD" id="cd09620">
    <property type="entry name" value="CBM9_like_3"/>
    <property type="match status" value="1"/>
</dbReference>
<dbReference type="PANTHER" id="PTHR43053">
    <property type="entry name" value="GLYCOSIDASE FAMILY 31"/>
    <property type="match status" value="1"/>
</dbReference>
<keyword evidence="3" id="KW-0732">Signal</keyword>
<dbReference type="RefSeq" id="WP_088386333.1">
    <property type="nucleotide sequence ID" value="NZ_NIOF01000009.1"/>
</dbReference>
<protein>
    <recommendedName>
        <fullName evidence="6">Alpha-galactosidase</fullName>
    </recommendedName>
</protein>
<accession>A0A246J4M4</accession>
<evidence type="ECO:0000256" key="3">
    <source>
        <dbReference type="SAM" id="SignalP"/>
    </source>
</evidence>
<dbReference type="SUPFAM" id="SSF49344">
    <property type="entry name" value="CBD9-like"/>
    <property type="match status" value="1"/>
</dbReference>
<evidence type="ECO:0008006" key="6">
    <source>
        <dbReference type="Google" id="ProtNLM"/>
    </source>
</evidence>
<dbReference type="GO" id="GO:0004557">
    <property type="term" value="F:alpha-galactosidase activity"/>
    <property type="evidence" value="ECO:0007669"/>
    <property type="project" value="InterPro"/>
</dbReference>
<dbReference type="PANTHER" id="PTHR43053:SF3">
    <property type="entry name" value="ALPHA-GALACTOSIDASE C-RELATED"/>
    <property type="match status" value="1"/>
</dbReference>
<dbReference type="InterPro" id="IPR017853">
    <property type="entry name" value="GH"/>
</dbReference>
<organism evidence="4 5">
    <name type="scientific">Roseateles aquatilis</name>
    <dbReference type="NCBI Taxonomy" id="431061"/>
    <lineage>
        <taxon>Bacteria</taxon>
        <taxon>Pseudomonadati</taxon>
        <taxon>Pseudomonadota</taxon>
        <taxon>Betaproteobacteria</taxon>
        <taxon>Burkholderiales</taxon>
        <taxon>Sphaerotilaceae</taxon>
        <taxon>Roseateles</taxon>
    </lineage>
</organism>
<proteinExistence type="predicted"/>